<sequence>MTSATADAASDWLPELDVIDASWNITAFSYSLLGRFPYELLALIVQYIPTNSLPAVAYISRQLRELAEKNLYSHIVIGDNRGSTTSKDPFWSLLCTLIRRSDLAQMVSIFSGTVYDRNVNIKVETSSIFPDDAHFCSFTKVSLDQVVIAGRTLLELLTRIDKIQLKLYQAHSASYDWMDTSLYKLLALEPLQACRLIPNFDSSTAHRMHFPGLQQLTELDFAGSEFHWALAKL</sequence>
<proteinExistence type="predicted"/>
<dbReference type="AlphaFoldDB" id="A0A9P4WY32"/>
<evidence type="ECO:0000313" key="2">
    <source>
        <dbReference type="EMBL" id="KAF3045208.1"/>
    </source>
</evidence>
<dbReference type="EMBL" id="SWKV01000007">
    <property type="protein sequence ID" value="KAF3045208.1"/>
    <property type="molecule type" value="Genomic_DNA"/>
</dbReference>
<dbReference type="InterPro" id="IPR001810">
    <property type="entry name" value="F-box_dom"/>
</dbReference>
<accession>A0A9P4WY32</accession>
<protein>
    <recommendedName>
        <fullName evidence="1">F-box domain-containing protein</fullName>
    </recommendedName>
</protein>
<name>A0A9P4WY32_9PLEO</name>
<dbReference type="SUPFAM" id="SSF81383">
    <property type="entry name" value="F-box domain"/>
    <property type="match status" value="1"/>
</dbReference>
<dbReference type="InterPro" id="IPR036047">
    <property type="entry name" value="F-box-like_dom_sf"/>
</dbReference>
<comment type="caution">
    <text evidence="2">The sequence shown here is derived from an EMBL/GenBank/DDBJ whole genome shotgun (WGS) entry which is preliminary data.</text>
</comment>
<evidence type="ECO:0000313" key="3">
    <source>
        <dbReference type="Proteomes" id="UP000758155"/>
    </source>
</evidence>
<dbReference type="Proteomes" id="UP000758155">
    <property type="component" value="Unassembled WGS sequence"/>
</dbReference>
<reference evidence="2" key="1">
    <citation type="submission" date="2019-04" db="EMBL/GenBank/DDBJ databases">
        <title>Sequencing of skin fungus with MAO and IRED activity.</title>
        <authorList>
            <person name="Marsaioli A.J."/>
            <person name="Bonatto J.M.C."/>
            <person name="Reis Junior O."/>
        </authorList>
    </citation>
    <scope>NUCLEOTIDE SEQUENCE</scope>
    <source>
        <strain evidence="2">28M1</strain>
    </source>
</reference>
<keyword evidence="3" id="KW-1185">Reference proteome</keyword>
<gene>
    <name evidence="2" type="ORF">E8E12_010733</name>
</gene>
<organism evidence="2 3">
    <name type="scientific">Didymella heteroderae</name>
    <dbReference type="NCBI Taxonomy" id="1769908"/>
    <lineage>
        <taxon>Eukaryota</taxon>
        <taxon>Fungi</taxon>
        <taxon>Dikarya</taxon>
        <taxon>Ascomycota</taxon>
        <taxon>Pezizomycotina</taxon>
        <taxon>Dothideomycetes</taxon>
        <taxon>Pleosporomycetidae</taxon>
        <taxon>Pleosporales</taxon>
        <taxon>Pleosporineae</taxon>
        <taxon>Didymellaceae</taxon>
        <taxon>Didymella</taxon>
    </lineage>
</organism>
<feature type="domain" description="F-box" evidence="1">
    <location>
        <begin position="30"/>
        <end position="75"/>
    </location>
</feature>
<dbReference type="PROSITE" id="PS50181">
    <property type="entry name" value="FBOX"/>
    <property type="match status" value="1"/>
</dbReference>
<evidence type="ECO:0000259" key="1">
    <source>
        <dbReference type="PROSITE" id="PS50181"/>
    </source>
</evidence>
<dbReference type="OrthoDB" id="3668232at2759"/>